<accession>A0A7W8YBK6</accession>
<keyword evidence="3" id="KW-1185">Reference proteome</keyword>
<sequence>MNQTDVQRDKGAIRSLGAASVAPVVGLLAILLIPGNAGLVLGVLLMGLGIIPAMRVAEERWVKIGIAALMIGYIAVAVGIALLARAQ</sequence>
<dbReference type="AlphaFoldDB" id="A0A7W8YBK6"/>
<organism evidence="2 3">
    <name type="scientific">Neomicrococcus lactis</name>
    <dbReference type="NCBI Taxonomy" id="732241"/>
    <lineage>
        <taxon>Bacteria</taxon>
        <taxon>Bacillati</taxon>
        <taxon>Actinomycetota</taxon>
        <taxon>Actinomycetes</taxon>
        <taxon>Micrococcales</taxon>
        <taxon>Micrococcaceae</taxon>
        <taxon>Neomicrococcus</taxon>
    </lineage>
</organism>
<reference evidence="2 3" key="1">
    <citation type="submission" date="2020-08" db="EMBL/GenBank/DDBJ databases">
        <title>Sequencing the genomes of 1000 actinobacteria strains.</title>
        <authorList>
            <person name="Klenk H.-P."/>
        </authorList>
    </citation>
    <scope>NUCLEOTIDE SEQUENCE [LARGE SCALE GENOMIC DNA]</scope>
    <source>
        <strain evidence="2 3">DSM 23694</strain>
    </source>
</reference>
<dbReference type="RefSeq" id="WP_183642384.1">
    <property type="nucleotide sequence ID" value="NZ_JACHBL010000001.1"/>
</dbReference>
<feature type="transmembrane region" description="Helical" evidence="1">
    <location>
        <begin position="39"/>
        <end position="57"/>
    </location>
</feature>
<keyword evidence="1" id="KW-1133">Transmembrane helix</keyword>
<evidence type="ECO:0000256" key="1">
    <source>
        <dbReference type="SAM" id="Phobius"/>
    </source>
</evidence>
<comment type="caution">
    <text evidence="2">The sequence shown here is derived from an EMBL/GenBank/DDBJ whole genome shotgun (WGS) entry which is preliminary data.</text>
</comment>
<gene>
    <name evidence="2" type="ORF">BKA12_001624</name>
</gene>
<feature type="transmembrane region" description="Helical" evidence="1">
    <location>
        <begin position="12"/>
        <end position="33"/>
    </location>
</feature>
<name>A0A7W8YBK6_9MICC</name>
<protein>
    <submittedName>
        <fullName evidence="2">Uncharacterized protein</fullName>
    </submittedName>
</protein>
<dbReference type="EMBL" id="JACHBL010000001">
    <property type="protein sequence ID" value="MBB5598544.1"/>
    <property type="molecule type" value="Genomic_DNA"/>
</dbReference>
<feature type="transmembrane region" description="Helical" evidence="1">
    <location>
        <begin position="64"/>
        <end position="84"/>
    </location>
</feature>
<evidence type="ECO:0000313" key="2">
    <source>
        <dbReference type="EMBL" id="MBB5598544.1"/>
    </source>
</evidence>
<keyword evidence="1" id="KW-0472">Membrane</keyword>
<proteinExistence type="predicted"/>
<dbReference type="Proteomes" id="UP000523863">
    <property type="component" value="Unassembled WGS sequence"/>
</dbReference>
<keyword evidence="1" id="KW-0812">Transmembrane</keyword>
<evidence type="ECO:0000313" key="3">
    <source>
        <dbReference type="Proteomes" id="UP000523863"/>
    </source>
</evidence>